<accession>A0A3M6QZ51</accession>
<evidence type="ECO:0000313" key="3">
    <source>
        <dbReference type="Proteomes" id="UP000278006"/>
    </source>
</evidence>
<dbReference type="RefSeq" id="WP_122226306.1">
    <property type="nucleotide sequence ID" value="NZ_RDQO01000001.1"/>
</dbReference>
<dbReference type="OrthoDB" id="965955at2"/>
<protein>
    <recommendedName>
        <fullName evidence="1">Alpha-glutamyl/putrescinyl thymine pyrophosphorylase clade 3 domain-containing protein</fullName>
    </recommendedName>
</protein>
<dbReference type="Pfam" id="PF18746">
    <property type="entry name" value="aGPT-Pplase3"/>
    <property type="match status" value="1"/>
</dbReference>
<evidence type="ECO:0000259" key="1">
    <source>
        <dbReference type="Pfam" id="PF18746"/>
    </source>
</evidence>
<dbReference type="AlphaFoldDB" id="A0A3M6QZ51"/>
<gene>
    <name evidence="2" type="ORF">D8I35_03460</name>
</gene>
<dbReference type="InterPro" id="IPR041271">
    <property type="entry name" value="AGPT-Pplase3"/>
</dbReference>
<evidence type="ECO:0000313" key="2">
    <source>
        <dbReference type="EMBL" id="RMX08183.1"/>
    </source>
</evidence>
<organism evidence="2 3">
    <name type="scientific">Corticibacter populi</name>
    <dbReference type="NCBI Taxonomy" id="1550736"/>
    <lineage>
        <taxon>Bacteria</taxon>
        <taxon>Pseudomonadati</taxon>
        <taxon>Pseudomonadota</taxon>
        <taxon>Betaproteobacteria</taxon>
        <taxon>Burkholderiales</taxon>
        <taxon>Comamonadaceae</taxon>
        <taxon>Corticibacter</taxon>
    </lineage>
</organism>
<feature type="domain" description="Alpha-glutamyl/putrescinyl thymine pyrophosphorylase clade 3" evidence="1">
    <location>
        <begin position="34"/>
        <end position="312"/>
    </location>
</feature>
<name>A0A3M6QZ51_9BURK</name>
<keyword evidence="3" id="KW-1185">Reference proteome</keyword>
<dbReference type="EMBL" id="RDQO01000001">
    <property type="protein sequence ID" value="RMX08183.1"/>
    <property type="molecule type" value="Genomic_DNA"/>
</dbReference>
<comment type="caution">
    <text evidence="2">The sequence shown here is derived from an EMBL/GenBank/DDBJ whole genome shotgun (WGS) entry which is preliminary data.</text>
</comment>
<dbReference type="Proteomes" id="UP000278006">
    <property type="component" value="Unassembled WGS sequence"/>
</dbReference>
<reference evidence="2 3" key="1">
    <citation type="submission" date="2018-10" db="EMBL/GenBank/DDBJ databases">
        <title>Draft genome of Cortibacter populi DSM10536.</title>
        <authorList>
            <person name="Bernier A.-M."/>
            <person name="Bernard K."/>
        </authorList>
    </citation>
    <scope>NUCLEOTIDE SEQUENCE [LARGE SCALE GENOMIC DNA]</scope>
    <source>
        <strain evidence="2 3">DSM 105136</strain>
    </source>
</reference>
<sequence>MRKKVEKLAKKLSHGIANCIQNDFALPGLNDPQHQDVFIRQMIDSVRRVDFVKVVTHRDIHPDRADGLSPAFDPIRAARLKQQAGDFDEACWLVFLFVHFGRHPASGYRYVRDFYSALGQRAPWTFAAVKADIAGMKAWLDQNEGELRRGSRRGFGNHRKYLSLSGTKQNGTGHAFETYVKWVSATGNHANLFDLALVQSNNDPAQAFEKLYRSMRSVASFGRIGRFDYLTMIQKLGFVNIKPGRPYLDASTNGPNKGARLLFEGGAQQLSLVELERRTQILGVHLGVGMQEMEDAMCNWGKNPGVYKYFRG</sequence>
<proteinExistence type="predicted"/>